<proteinExistence type="predicted"/>
<sequence>MSFEWNGKQVASLAKSGGTIYILANEEIPVLHHEVISLDDDSRSPSPHSLPPPILSIDSVPYPQHSDVAAVEEIEADNHSRNSPIDDSLSMDTTKMNMISPSRSSLAGSDSPLDNLGKLLLVFEGNVTREQVCAI</sequence>
<name>A0A1X7UWM6_AMPQE</name>
<dbReference type="AlphaFoldDB" id="A0A1X7UWM6"/>
<reference evidence="1" key="1">
    <citation type="submission" date="2017-05" db="UniProtKB">
        <authorList>
            <consortium name="EnsemblMetazoa"/>
        </authorList>
    </citation>
    <scope>IDENTIFICATION</scope>
</reference>
<accession>A0A1X7UWM6</accession>
<dbReference type="EnsemblMetazoa" id="Aqu2.1.32076_001">
    <property type="protein sequence ID" value="Aqu2.1.32076_001"/>
    <property type="gene ID" value="Aqu2.1.32076"/>
</dbReference>
<protein>
    <submittedName>
        <fullName evidence="1">Uncharacterized protein</fullName>
    </submittedName>
</protein>
<organism evidence="1">
    <name type="scientific">Amphimedon queenslandica</name>
    <name type="common">Sponge</name>
    <dbReference type="NCBI Taxonomy" id="400682"/>
    <lineage>
        <taxon>Eukaryota</taxon>
        <taxon>Metazoa</taxon>
        <taxon>Porifera</taxon>
        <taxon>Demospongiae</taxon>
        <taxon>Heteroscleromorpha</taxon>
        <taxon>Haplosclerida</taxon>
        <taxon>Niphatidae</taxon>
        <taxon>Amphimedon</taxon>
    </lineage>
</organism>
<dbReference type="InParanoid" id="A0A1X7UWM6"/>
<evidence type="ECO:0000313" key="1">
    <source>
        <dbReference type="EnsemblMetazoa" id="Aqu2.1.32076_001"/>
    </source>
</evidence>